<organism evidence="2 3">
    <name type="scientific">Echinococcus granulosus</name>
    <name type="common">Hydatid tapeworm</name>
    <dbReference type="NCBI Taxonomy" id="6210"/>
    <lineage>
        <taxon>Eukaryota</taxon>
        <taxon>Metazoa</taxon>
        <taxon>Spiralia</taxon>
        <taxon>Lophotrochozoa</taxon>
        <taxon>Platyhelminthes</taxon>
        <taxon>Cestoda</taxon>
        <taxon>Eucestoda</taxon>
        <taxon>Cyclophyllidea</taxon>
        <taxon>Taeniidae</taxon>
        <taxon>Echinococcus</taxon>
        <taxon>Echinococcus granulosus group</taxon>
    </lineage>
</organism>
<keyword evidence="1" id="KW-0812">Transmembrane</keyword>
<feature type="transmembrane region" description="Helical" evidence="1">
    <location>
        <begin position="7"/>
        <end position="25"/>
    </location>
</feature>
<dbReference type="AlphaFoldDB" id="W6UU15"/>
<keyword evidence="1" id="KW-0472">Membrane</keyword>
<evidence type="ECO:0000313" key="3">
    <source>
        <dbReference type="Proteomes" id="UP000019149"/>
    </source>
</evidence>
<dbReference type="Proteomes" id="UP000019149">
    <property type="component" value="Unassembled WGS sequence"/>
</dbReference>
<proteinExistence type="predicted"/>
<dbReference type="CTD" id="36336114"/>
<gene>
    <name evidence="2" type="ORF">EGR_00399</name>
</gene>
<evidence type="ECO:0000313" key="2">
    <source>
        <dbReference type="EMBL" id="EUB65130.1"/>
    </source>
</evidence>
<dbReference type="KEGG" id="egl:EGR_00399"/>
<keyword evidence="1" id="KW-1133">Transmembrane helix</keyword>
<name>W6UU15_ECHGR</name>
<dbReference type="GeneID" id="36336114"/>
<dbReference type="RefSeq" id="XP_024356326.1">
    <property type="nucleotide sequence ID" value="XM_024489648.1"/>
</dbReference>
<accession>W6UU15</accession>
<keyword evidence="3" id="KW-1185">Reference proteome</keyword>
<dbReference type="EMBL" id="APAU02000001">
    <property type="protein sequence ID" value="EUB65130.1"/>
    <property type="molecule type" value="Genomic_DNA"/>
</dbReference>
<sequence length="385" mass="43646">MEGFKKLAVFIGWVLFNSVLTFIMTKGVKVVKDGLTGNPLVNISTQYVISGFCSSIVKGALLKLNGRLNSLKSFAYHVLNWLYIKSISGQIPRKLQQHKPLYLTNASSYNSLAKAVCCYGWNQPLNVGFSSVVNRTLSWKTLRVSPIGTHSALWNSLHFRIEILHPSVTVSNAIVLKSLKPCCGLSTYFRILHDSFVDYTGLSFWNEAFQAIDLLKFHEEIPPKSALLSLFITQKHTNISQANFVSLVRKAEMGQVASTFQQHILFIFQHIGHILMLHDPIVNLLFFLFQLKLPFMHSDVPNIPKPKNYKTTTCLVTTPNAQMMNPRHESSTIKLKAKSTSKLNNNIFPGIPIISKQIIMLQYHWTTNLKREPPFKPHCYTTILK</sequence>
<protein>
    <submittedName>
        <fullName evidence="2">Uncharacterized protein</fullName>
    </submittedName>
</protein>
<evidence type="ECO:0000256" key="1">
    <source>
        <dbReference type="SAM" id="Phobius"/>
    </source>
</evidence>
<comment type="caution">
    <text evidence="2">The sequence shown here is derived from an EMBL/GenBank/DDBJ whole genome shotgun (WGS) entry which is preliminary data.</text>
</comment>
<reference evidence="2 3" key="1">
    <citation type="journal article" date="2013" name="Nat. Genet.">
        <title>The genome of the hydatid tapeworm Echinococcus granulosus.</title>
        <authorList>
            <person name="Zheng H."/>
            <person name="Zhang W."/>
            <person name="Zhang L."/>
            <person name="Zhang Z."/>
            <person name="Li J."/>
            <person name="Lu G."/>
            <person name="Zhu Y."/>
            <person name="Wang Y."/>
            <person name="Huang Y."/>
            <person name="Liu J."/>
            <person name="Kang H."/>
            <person name="Chen J."/>
            <person name="Wang L."/>
            <person name="Chen A."/>
            <person name="Yu S."/>
            <person name="Gao Z."/>
            <person name="Jin L."/>
            <person name="Gu W."/>
            <person name="Wang Z."/>
            <person name="Zhao L."/>
            <person name="Shi B."/>
            <person name="Wen H."/>
            <person name="Lin R."/>
            <person name="Jones M.K."/>
            <person name="Brejova B."/>
            <person name="Vinar T."/>
            <person name="Zhao G."/>
            <person name="McManus D.P."/>
            <person name="Chen Z."/>
            <person name="Zhou Y."/>
            <person name="Wang S."/>
        </authorList>
    </citation>
    <scope>NUCLEOTIDE SEQUENCE [LARGE SCALE GENOMIC DNA]</scope>
</reference>